<evidence type="ECO:0000256" key="2">
    <source>
        <dbReference type="ARBA" id="ARBA00022729"/>
    </source>
</evidence>
<dbReference type="Pfam" id="PF13458">
    <property type="entry name" value="Peripla_BP_6"/>
    <property type="match status" value="1"/>
</dbReference>
<dbReference type="Gene3D" id="3.40.50.2300">
    <property type="match status" value="2"/>
</dbReference>
<sequence length="436" mass="47489">MKKTVLAVSLALTTLSGFVLAAGEQFIPIPSYRVGAYASGGAKFYGGMIDYLNYVNMKQGGIGGVKLSYEECETEYKNDRGVECYERLKGKSGGASAFNFMSTGITYATMERADKDKIPLMTMGFGRADAQDGTVFKYVFPLVTSYWSQASAKVSFIGQQLGGMDKLKGKKIVNLYHGSAYGKETIPVLDALAKKYGFELTHIEVPAPGTEQQSQWLEIRRAKPDYVLLRSWGVMTPSALKSAQKVGFPREKIVSNWWGGSEEDAVAAGDAAKGYIAGSFAMDGKQFPLIQDIEKTVYGAGKGNLSDKGYIGTVNYNRGVLSGILMAEAISTAQKKYGAKPLTGDQIRWGMENLNIDAKRQKELGVSDMFPQIKTSCQNHEGSGYTRFMQWNGSDWKPVSGWIKADSSVIGPMVKASAQKYAQEKGIAPRNCAAEK</sequence>
<dbReference type="SUPFAM" id="SSF53822">
    <property type="entry name" value="Periplasmic binding protein-like I"/>
    <property type="match status" value="1"/>
</dbReference>
<dbReference type="InterPro" id="IPR028082">
    <property type="entry name" value="Peripla_BP_I"/>
</dbReference>
<comment type="similarity">
    <text evidence="1">Belongs to the leucine-binding protein family.</text>
</comment>
<gene>
    <name evidence="5" type="ORF">GQF02_10470</name>
</gene>
<accession>A0A845BL55</accession>
<comment type="caution">
    <text evidence="5">The sequence shown here is derived from an EMBL/GenBank/DDBJ whole genome shotgun (WGS) entry which is preliminary data.</text>
</comment>
<dbReference type="CDD" id="cd06334">
    <property type="entry name" value="PBP1_ABC_ligand_binding-like"/>
    <property type="match status" value="1"/>
</dbReference>
<dbReference type="EMBL" id="WSSB01000009">
    <property type="protein sequence ID" value="MXR37397.1"/>
    <property type="molecule type" value="Genomic_DNA"/>
</dbReference>
<reference evidence="5 6" key="1">
    <citation type="submission" date="2019-12" db="EMBL/GenBank/DDBJ databases">
        <title>Neisseriaceae gen. nov. sp. Genome sequencing and assembly.</title>
        <authorList>
            <person name="Liu Z."/>
            <person name="Li A."/>
        </authorList>
    </citation>
    <scope>NUCLEOTIDE SEQUENCE [LARGE SCALE GENOMIC DNA]</scope>
    <source>
        <strain evidence="5 6">B2N2-7</strain>
    </source>
</reference>
<dbReference type="PANTHER" id="PTHR47235">
    <property type="entry name" value="BLR6548 PROTEIN"/>
    <property type="match status" value="1"/>
</dbReference>
<dbReference type="Proteomes" id="UP000467214">
    <property type="component" value="Unassembled WGS sequence"/>
</dbReference>
<protein>
    <submittedName>
        <fullName evidence="5">ABC transporter substrate-binding protein</fullName>
    </submittedName>
</protein>
<dbReference type="InterPro" id="IPR028081">
    <property type="entry name" value="Leu-bd"/>
</dbReference>
<organism evidence="5 6">
    <name type="scientific">Craterilacuibacter sinensis</name>
    <dbReference type="NCBI Taxonomy" id="2686017"/>
    <lineage>
        <taxon>Bacteria</taxon>
        <taxon>Pseudomonadati</taxon>
        <taxon>Pseudomonadota</taxon>
        <taxon>Betaproteobacteria</taxon>
        <taxon>Neisseriales</taxon>
        <taxon>Neisseriaceae</taxon>
        <taxon>Craterilacuibacter</taxon>
    </lineage>
</organism>
<evidence type="ECO:0000256" key="3">
    <source>
        <dbReference type="SAM" id="SignalP"/>
    </source>
</evidence>
<name>A0A845BL55_9NEIS</name>
<dbReference type="PANTHER" id="PTHR47235:SF1">
    <property type="entry name" value="BLR6548 PROTEIN"/>
    <property type="match status" value="1"/>
</dbReference>
<dbReference type="RefSeq" id="WP_160796950.1">
    <property type="nucleotide sequence ID" value="NZ_WSSB01000009.1"/>
</dbReference>
<feature type="chain" id="PRO_5032459624" evidence="3">
    <location>
        <begin position="22"/>
        <end position="436"/>
    </location>
</feature>
<keyword evidence="2 3" id="KW-0732">Signal</keyword>
<keyword evidence="6" id="KW-1185">Reference proteome</keyword>
<proteinExistence type="inferred from homology"/>
<evidence type="ECO:0000259" key="4">
    <source>
        <dbReference type="Pfam" id="PF13458"/>
    </source>
</evidence>
<evidence type="ECO:0000313" key="6">
    <source>
        <dbReference type="Proteomes" id="UP000467214"/>
    </source>
</evidence>
<dbReference type="AlphaFoldDB" id="A0A845BL55"/>
<evidence type="ECO:0000256" key="1">
    <source>
        <dbReference type="ARBA" id="ARBA00010062"/>
    </source>
</evidence>
<feature type="signal peptide" evidence="3">
    <location>
        <begin position="1"/>
        <end position="21"/>
    </location>
</feature>
<evidence type="ECO:0000313" key="5">
    <source>
        <dbReference type="EMBL" id="MXR37397.1"/>
    </source>
</evidence>
<feature type="domain" description="Leucine-binding protein" evidence="4">
    <location>
        <begin position="28"/>
        <end position="393"/>
    </location>
</feature>